<dbReference type="RefSeq" id="WP_188163578.1">
    <property type="nucleotide sequence ID" value="NZ_JACVVX010000001.1"/>
</dbReference>
<dbReference type="InterPro" id="IPR015066">
    <property type="entry name" value="DUF1902"/>
</dbReference>
<dbReference type="InterPro" id="IPR035069">
    <property type="entry name" value="TTHA1013/TTHA0281-like"/>
</dbReference>
<dbReference type="EMBL" id="JACVVX010000001">
    <property type="protein sequence ID" value="MBD0414208.1"/>
    <property type="molecule type" value="Genomic_DNA"/>
</dbReference>
<dbReference type="SUPFAM" id="SSF143100">
    <property type="entry name" value="TTHA1013/TTHA0281-like"/>
    <property type="match status" value="1"/>
</dbReference>
<feature type="domain" description="DUF1902" evidence="1">
    <location>
        <begin position="3"/>
        <end position="62"/>
    </location>
</feature>
<dbReference type="Proteomes" id="UP000643405">
    <property type="component" value="Unassembled WGS sequence"/>
</dbReference>
<reference evidence="2" key="1">
    <citation type="submission" date="2020-09" db="EMBL/GenBank/DDBJ databases">
        <title>Genome seq and assembly of Tianweitania sp.</title>
        <authorList>
            <person name="Chhetri G."/>
        </authorList>
    </citation>
    <scope>NUCLEOTIDE SEQUENCE</scope>
    <source>
        <strain evidence="2">Rool2</strain>
    </source>
</reference>
<dbReference type="Pfam" id="PF08972">
    <property type="entry name" value="DUF1902"/>
    <property type="match status" value="1"/>
</dbReference>
<evidence type="ECO:0000259" key="1">
    <source>
        <dbReference type="Pfam" id="PF08972"/>
    </source>
</evidence>
<accession>A0A8J6U1A7</accession>
<protein>
    <submittedName>
        <fullName evidence="2">DUF1902 domain-containing protein</fullName>
    </submittedName>
</protein>
<sequence>MKIVVEAFWDDEAAVWVASDRDQRGVVTEAETIEELQKKLALIVPDLMADTDSGPIEIELITRSFQTVAA</sequence>
<evidence type="ECO:0000313" key="2">
    <source>
        <dbReference type="EMBL" id="MBD0414208.1"/>
    </source>
</evidence>
<comment type="caution">
    <text evidence="2">The sequence shown here is derived from an EMBL/GenBank/DDBJ whole genome shotgun (WGS) entry which is preliminary data.</text>
</comment>
<dbReference type="AlphaFoldDB" id="A0A8J6U1A7"/>
<organism evidence="2 3">
    <name type="scientific">Oryzicola mucosus</name>
    <dbReference type="NCBI Taxonomy" id="2767425"/>
    <lineage>
        <taxon>Bacteria</taxon>
        <taxon>Pseudomonadati</taxon>
        <taxon>Pseudomonadota</taxon>
        <taxon>Alphaproteobacteria</taxon>
        <taxon>Hyphomicrobiales</taxon>
        <taxon>Phyllobacteriaceae</taxon>
        <taxon>Oryzicola</taxon>
    </lineage>
</organism>
<keyword evidence="3" id="KW-1185">Reference proteome</keyword>
<proteinExistence type="predicted"/>
<dbReference type="Gene3D" id="3.30.2390.10">
    <property type="entry name" value="TTHA1013-like"/>
    <property type="match status" value="1"/>
</dbReference>
<gene>
    <name evidence="2" type="ORF">ICI42_06030</name>
</gene>
<evidence type="ECO:0000313" key="3">
    <source>
        <dbReference type="Proteomes" id="UP000643405"/>
    </source>
</evidence>
<name>A0A8J6U1A7_9HYPH</name>